<evidence type="ECO:0008006" key="3">
    <source>
        <dbReference type="Google" id="ProtNLM"/>
    </source>
</evidence>
<dbReference type="RefSeq" id="WP_171625009.1">
    <property type="nucleotide sequence ID" value="NZ_JABBPG010000002.1"/>
</dbReference>
<protein>
    <recommendedName>
        <fullName evidence="3">Acetyltransferase (GNAT) family protein</fullName>
    </recommendedName>
</protein>
<sequence>MQLRTHDLTQTKQWLSEAQRREISEIIQASFANINPQDYLAKYFDNADPYQKKLRLYYHQNKLVGYCLLTFSAQKNITVIRASAAFLPQYRQGGNTFKFSLLESIKSWLKSPWRKHYYADTMLSPAMYRAIAKKTGIIWPHKDNEAPTNLFEHFNACGLVSTVNSLRCLVSVSRTTNYSQQDLAALRASAKQEIQYYCHVNPDFDKGVALFVIIPVNLRQIIKTLCKNLLAGVF</sequence>
<evidence type="ECO:0000313" key="1">
    <source>
        <dbReference type="EMBL" id="NOU49923.1"/>
    </source>
</evidence>
<accession>A0A849VBG9</accession>
<dbReference type="AlphaFoldDB" id="A0A849VBG9"/>
<reference evidence="1 2" key="1">
    <citation type="submission" date="2020-04" db="EMBL/GenBank/DDBJ databases">
        <title>Pseudoalteromonas caenipelagi sp. nov., isolated from a tidal flat.</title>
        <authorList>
            <person name="Park S."/>
            <person name="Yoon J.-H."/>
        </authorList>
    </citation>
    <scope>NUCLEOTIDE SEQUENCE [LARGE SCALE GENOMIC DNA]</scope>
    <source>
        <strain evidence="1 2">JBTF-M23</strain>
    </source>
</reference>
<organism evidence="1 2">
    <name type="scientific">Pseudoalteromonas caenipelagi</name>
    <dbReference type="NCBI Taxonomy" id="2726988"/>
    <lineage>
        <taxon>Bacteria</taxon>
        <taxon>Pseudomonadati</taxon>
        <taxon>Pseudomonadota</taxon>
        <taxon>Gammaproteobacteria</taxon>
        <taxon>Alteromonadales</taxon>
        <taxon>Pseudoalteromonadaceae</taxon>
        <taxon>Pseudoalteromonas</taxon>
    </lineage>
</organism>
<keyword evidence="2" id="KW-1185">Reference proteome</keyword>
<comment type="caution">
    <text evidence="1">The sequence shown here is derived from an EMBL/GenBank/DDBJ whole genome shotgun (WGS) entry which is preliminary data.</text>
</comment>
<gene>
    <name evidence="1" type="ORF">HG263_05150</name>
</gene>
<dbReference type="EMBL" id="JABBPG010000002">
    <property type="protein sequence ID" value="NOU49923.1"/>
    <property type="molecule type" value="Genomic_DNA"/>
</dbReference>
<dbReference type="Proteomes" id="UP000586305">
    <property type="component" value="Unassembled WGS sequence"/>
</dbReference>
<name>A0A849VBG9_9GAMM</name>
<proteinExistence type="predicted"/>
<evidence type="ECO:0000313" key="2">
    <source>
        <dbReference type="Proteomes" id="UP000586305"/>
    </source>
</evidence>